<dbReference type="EMBL" id="CM056742">
    <property type="protein sequence ID" value="KAJ8676124.1"/>
    <property type="molecule type" value="Genomic_DNA"/>
</dbReference>
<organism evidence="1 2">
    <name type="scientific">Eretmocerus hayati</name>
    <dbReference type="NCBI Taxonomy" id="131215"/>
    <lineage>
        <taxon>Eukaryota</taxon>
        <taxon>Metazoa</taxon>
        <taxon>Ecdysozoa</taxon>
        <taxon>Arthropoda</taxon>
        <taxon>Hexapoda</taxon>
        <taxon>Insecta</taxon>
        <taxon>Pterygota</taxon>
        <taxon>Neoptera</taxon>
        <taxon>Endopterygota</taxon>
        <taxon>Hymenoptera</taxon>
        <taxon>Apocrita</taxon>
        <taxon>Proctotrupomorpha</taxon>
        <taxon>Chalcidoidea</taxon>
        <taxon>Aphelinidae</taxon>
        <taxon>Aphelininae</taxon>
        <taxon>Eretmocerus</taxon>
    </lineage>
</organism>
<evidence type="ECO:0000313" key="1">
    <source>
        <dbReference type="EMBL" id="KAJ8676124.1"/>
    </source>
</evidence>
<protein>
    <submittedName>
        <fullName evidence="1">Uncharacterized protein</fullName>
    </submittedName>
</protein>
<keyword evidence="2" id="KW-1185">Reference proteome</keyword>
<accession>A0ACC2NYG8</accession>
<evidence type="ECO:0000313" key="2">
    <source>
        <dbReference type="Proteomes" id="UP001239111"/>
    </source>
</evidence>
<gene>
    <name evidence="1" type="ORF">QAD02_011910</name>
</gene>
<dbReference type="Proteomes" id="UP001239111">
    <property type="component" value="Chromosome 2"/>
</dbReference>
<proteinExistence type="predicted"/>
<reference evidence="1" key="1">
    <citation type="submission" date="2023-04" db="EMBL/GenBank/DDBJ databases">
        <title>A chromosome-level genome assembly of the parasitoid wasp Eretmocerus hayati.</title>
        <authorList>
            <person name="Zhong Y."/>
            <person name="Liu S."/>
            <person name="Liu Y."/>
        </authorList>
    </citation>
    <scope>NUCLEOTIDE SEQUENCE</scope>
    <source>
        <strain evidence="1">ZJU_SS_LIU_2023</strain>
    </source>
</reference>
<name>A0ACC2NYG8_9HYME</name>
<sequence length="284" mass="33307">MIHFFNSCSYAVVIRENVLPEAEDPEVRELIYMMNQEDRKLHSIMKRKDKISRLMDEFMNLGGLLKKKIEAESTAQIQSSRRKLDSMRTEINRKLEDLAHDFENFIDDDECPDDCKLSNVYKKCGKYVEIEPLKNKYLGVGTSLRGASNFVTHEVLANGKKQNATDFIQCCKMNHTEIIYDTVTEMYRKQGFVINLADKNAKCHFYGLKNPRPVVHEQTNVFESNPLDMRQYILEELNPISDGNPNGGPDFIYVFQDPLQSKQRRYRRNTRKSMMNFFDNLIRY</sequence>
<comment type="caution">
    <text evidence="1">The sequence shown here is derived from an EMBL/GenBank/DDBJ whole genome shotgun (WGS) entry which is preliminary data.</text>
</comment>